<gene>
    <name evidence="3" type="ORF">Pla133_23280</name>
</gene>
<dbReference type="Gene3D" id="2.130.10.130">
    <property type="entry name" value="Integrin alpha, N-terminal"/>
    <property type="match status" value="1"/>
</dbReference>
<evidence type="ECO:0000313" key="3">
    <source>
        <dbReference type="EMBL" id="QDU67250.1"/>
    </source>
</evidence>
<dbReference type="PANTHER" id="PTHR46580">
    <property type="entry name" value="SENSOR KINASE-RELATED"/>
    <property type="match status" value="1"/>
</dbReference>
<dbReference type="RefSeq" id="WP_145065251.1">
    <property type="nucleotide sequence ID" value="NZ_CP036287.1"/>
</dbReference>
<feature type="chain" id="PRO_5021775668" evidence="2">
    <location>
        <begin position="30"/>
        <end position="651"/>
    </location>
</feature>
<dbReference type="InterPro" id="IPR028994">
    <property type="entry name" value="Integrin_alpha_N"/>
</dbReference>
<dbReference type="PANTHER" id="PTHR46580:SF4">
    <property type="entry name" value="ATP_GTP-BINDING PROTEIN"/>
    <property type="match status" value="1"/>
</dbReference>
<organism evidence="3 4">
    <name type="scientific">Engelhardtia mirabilis</name>
    <dbReference type="NCBI Taxonomy" id="2528011"/>
    <lineage>
        <taxon>Bacteria</taxon>
        <taxon>Pseudomonadati</taxon>
        <taxon>Planctomycetota</taxon>
        <taxon>Planctomycetia</taxon>
        <taxon>Planctomycetia incertae sedis</taxon>
        <taxon>Engelhardtia</taxon>
    </lineage>
</organism>
<accession>A0A518BJU2</accession>
<keyword evidence="1 2" id="KW-0732">Signal</keyword>
<protein>
    <submittedName>
        <fullName evidence="3">FG-GAP repeat protein</fullName>
    </submittedName>
</protein>
<evidence type="ECO:0000256" key="2">
    <source>
        <dbReference type="SAM" id="SignalP"/>
    </source>
</evidence>
<proteinExistence type="predicted"/>
<dbReference type="KEGG" id="pbap:Pla133_23280"/>
<dbReference type="Proteomes" id="UP000316921">
    <property type="component" value="Chromosome"/>
</dbReference>
<feature type="signal peptide" evidence="2">
    <location>
        <begin position="1"/>
        <end position="29"/>
    </location>
</feature>
<dbReference type="InterPro" id="IPR013517">
    <property type="entry name" value="FG-GAP"/>
</dbReference>
<keyword evidence="4" id="KW-1185">Reference proteome</keyword>
<sequence length="651" mass="67375" precursor="true">MLPARPFTPKLRPLVLVAASAALAGTAGAQQFTYQASLPGGFVWTEGVEAADVDQDGDQDLFLANGDGLYSPGTKRQAGLVINQLELGPGQFAEEGLARLGNHVSHAKNVNTADVDGDGWVDALYSNAFATDPPFLFINRGAAQPGFFDEQGATRGLTALFSSAGASFGDVDNDGDLDFVIGDTGPVFNAAPGGRPHLFINDGSGVFTEDAAGLNAPIKIGHLDVDLVDIDLDWDLDLYGTNRGNSPGGIHHLLLNDGAGNFSDASALTPATSGNVYESDLADLDGDTDLDIFFLSLVGFSDGPARNNTVENGALSFTKAPQIGGDDDNEVAFIDYDMDADLDVVIGSLGAREKLIRNNGGGSFTQLTSEITNISDKTLDVAVVDIDNDADYDLITVQGESSSSSWDNKIYLNNGPADTLAPVIQRLEALVGAGPAGPWVVRAQVMDQVHDDGKNWVTGQVSYRVDVGAFQGATTAGKVLQSSGSIYRFEMTDTAAGLGTRLVYEITFTDIAGNSSSSGQIIVPLQPCGFSAYGSGTAAHTMTLTGVNDGTLGQNVDLITTGAPGDLVFTGLSLAAGNLPLGGGVVLIDLASLVAVQPIATIPGGSALWILVIPDDPVLAGLRFHFQSIAADAGQPGGLAFSDGLELIACE</sequence>
<dbReference type="SUPFAM" id="SSF69318">
    <property type="entry name" value="Integrin alpha N-terminal domain"/>
    <property type="match status" value="2"/>
</dbReference>
<evidence type="ECO:0000313" key="4">
    <source>
        <dbReference type="Proteomes" id="UP000316921"/>
    </source>
</evidence>
<name>A0A518BJU2_9BACT</name>
<dbReference type="Pfam" id="PF13517">
    <property type="entry name" value="FG-GAP_3"/>
    <property type="match status" value="3"/>
</dbReference>
<reference evidence="3 4" key="1">
    <citation type="submission" date="2019-02" db="EMBL/GenBank/DDBJ databases">
        <title>Deep-cultivation of Planctomycetes and their phenomic and genomic characterization uncovers novel biology.</title>
        <authorList>
            <person name="Wiegand S."/>
            <person name="Jogler M."/>
            <person name="Boedeker C."/>
            <person name="Pinto D."/>
            <person name="Vollmers J."/>
            <person name="Rivas-Marin E."/>
            <person name="Kohn T."/>
            <person name="Peeters S.H."/>
            <person name="Heuer A."/>
            <person name="Rast P."/>
            <person name="Oberbeckmann S."/>
            <person name="Bunk B."/>
            <person name="Jeske O."/>
            <person name="Meyerdierks A."/>
            <person name="Storesund J.E."/>
            <person name="Kallscheuer N."/>
            <person name="Luecker S."/>
            <person name="Lage O.M."/>
            <person name="Pohl T."/>
            <person name="Merkel B.J."/>
            <person name="Hornburger P."/>
            <person name="Mueller R.-W."/>
            <person name="Bruemmer F."/>
            <person name="Labrenz M."/>
            <person name="Spormann A.M."/>
            <person name="Op den Camp H."/>
            <person name="Overmann J."/>
            <person name="Amann R."/>
            <person name="Jetten M.S.M."/>
            <person name="Mascher T."/>
            <person name="Medema M.H."/>
            <person name="Devos D.P."/>
            <person name="Kaster A.-K."/>
            <person name="Ovreas L."/>
            <person name="Rohde M."/>
            <person name="Galperin M.Y."/>
            <person name="Jogler C."/>
        </authorList>
    </citation>
    <scope>NUCLEOTIDE SEQUENCE [LARGE SCALE GENOMIC DNA]</scope>
    <source>
        <strain evidence="3 4">Pla133</strain>
    </source>
</reference>
<evidence type="ECO:0000256" key="1">
    <source>
        <dbReference type="ARBA" id="ARBA00022729"/>
    </source>
</evidence>
<dbReference type="AlphaFoldDB" id="A0A518BJU2"/>
<dbReference type="EMBL" id="CP036287">
    <property type="protein sequence ID" value="QDU67250.1"/>
    <property type="molecule type" value="Genomic_DNA"/>
</dbReference>